<organism evidence="2 3">
    <name type="scientific">Amedibacterium intestinale</name>
    <dbReference type="NCBI Taxonomy" id="2583452"/>
    <lineage>
        <taxon>Bacteria</taxon>
        <taxon>Bacillati</taxon>
        <taxon>Bacillota</taxon>
        <taxon>Erysipelotrichia</taxon>
        <taxon>Erysipelotrichales</taxon>
        <taxon>Erysipelotrichaceae</taxon>
        <taxon>Amedibacterium</taxon>
    </lineage>
</organism>
<gene>
    <name evidence="2" type="primary">nprR</name>
    <name evidence="2" type="ORF">Aargi30884_13620</name>
</gene>
<dbReference type="Gene3D" id="1.10.260.40">
    <property type="entry name" value="lambda repressor-like DNA-binding domains"/>
    <property type="match status" value="1"/>
</dbReference>
<accession>A0A6N4TI90</accession>
<sequence length="402" mass="47785">MDKRIGTYIRKARIEKSYSQEGLCKGICAVSYLSKIELGQVHASQEIIQMLFQRLDLYYETDSAYLKEVKQSIEECYHLLFHAFDISKLKEKVLNLKKNEKRLSSSPFFLDFYLLENISILMKKDIPSLQTVQEESIQNSLHSLEEYIETMDQRQYELYTLSNALLYEKEELFEKVVKLNPCAFYTDAYGSWLFIKGKYVRAVELLQRAYDNALQEGSLYLALDAKFSQGMCYTSLDETLMLESFQIAIEFAKALQKEDLVFAAYYNIATYYMEIGKMDVAYSYLIQYEHKDVLYAHKMAICLENLHKKEEALTWIHKGREYENINDLDMLMLDVVEYRLTHENYKKDNIYIDMLMHTFERLQKERAKGFAYYHLSYVLEVLEANRKYKEAYYMLKKFSQKF</sequence>
<feature type="domain" description="HTH cro/C1-type" evidence="1">
    <location>
        <begin position="9"/>
        <end position="66"/>
    </location>
</feature>
<dbReference type="PROSITE" id="PS50943">
    <property type="entry name" value="HTH_CROC1"/>
    <property type="match status" value="1"/>
</dbReference>
<reference evidence="3" key="1">
    <citation type="submission" date="2019-05" db="EMBL/GenBank/DDBJ databases">
        <title>Complete genome sequencing of Absiella argi strain JCM 30884.</title>
        <authorList>
            <person name="Sakamoto M."/>
            <person name="Murakami T."/>
            <person name="Mori H."/>
        </authorList>
    </citation>
    <scope>NUCLEOTIDE SEQUENCE [LARGE SCALE GENOMIC DNA]</scope>
    <source>
        <strain evidence="3">JCM 30884</strain>
    </source>
</reference>
<protein>
    <submittedName>
        <fullName evidence="2">Transcriptional regulator</fullName>
    </submittedName>
</protein>
<evidence type="ECO:0000259" key="1">
    <source>
        <dbReference type="PROSITE" id="PS50943"/>
    </source>
</evidence>
<dbReference type="KEGG" id="aarg:Aargi30884_13620"/>
<dbReference type="InterPro" id="IPR011990">
    <property type="entry name" value="TPR-like_helical_dom_sf"/>
</dbReference>
<dbReference type="SUPFAM" id="SSF48452">
    <property type="entry name" value="TPR-like"/>
    <property type="match status" value="1"/>
</dbReference>
<dbReference type="CDD" id="cd00093">
    <property type="entry name" value="HTH_XRE"/>
    <property type="match status" value="1"/>
</dbReference>
<dbReference type="Gene3D" id="1.25.40.10">
    <property type="entry name" value="Tetratricopeptide repeat domain"/>
    <property type="match status" value="1"/>
</dbReference>
<keyword evidence="3" id="KW-1185">Reference proteome</keyword>
<dbReference type="EMBL" id="AP019695">
    <property type="protein sequence ID" value="BBK22459.1"/>
    <property type="molecule type" value="Genomic_DNA"/>
</dbReference>
<proteinExistence type="predicted"/>
<dbReference type="GO" id="GO:0003677">
    <property type="term" value="F:DNA binding"/>
    <property type="evidence" value="ECO:0007669"/>
    <property type="project" value="InterPro"/>
</dbReference>
<dbReference type="Pfam" id="PF01381">
    <property type="entry name" value="HTH_3"/>
    <property type="match status" value="1"/>
</dbReference>
<name>A0A6N4TI90_9FIRM</name>
<evidence type="ECO:0000313" key="3">
    <source>
        <dbReference type="Proteomes" id="UP000464754"/>
    </source>
</evidence>
<dbReference type="InterPro" id="IPR010982">
    <property type="entry name" value="Lambda_DNA-bd_dom_sf"/>
</dbReference>
<dbReference type="InterPro" id="IPR001387">
    <property type="entry name" value="Cro/C1-type_HTH"/>
</dbReference>
<dbReference type="AlphaFoldDB" id="A0A6N4TI90"/>
<dbReference type="SUPFAM" id="SSF47413">
    <property type="entry name" value="lambda repressor-like DNA-binding domains"/>
    <property type="match status" value="1"/>
</dbReference>
<dbReference type="Proteomes" id="UP000464754">
    <property type="component" value="Chromosome"/>
</dbReference>
<dbReference type="RefSeq" id="WP_163051811.1">
    <property type="nucleotide sequence ID" value="NZ_AP019695.1"/>
</dbReference>
<evidence type="ECO:0000313" key="2">
    <source>
        <dbReference type="EMBL" id="BBK22459.1"/>
    </source>
</evidence>